<dbReference type="AlphaFoldDB" id="A0A9X6NIP8"/>
<reference evidence="3" key="1">
    <citation type="submission" date="2017-01" db="EMBL/GenBank/DDBJ databases">
        <title>Comparative genomics of anhydrobiosis in the tardigrade Hypsibius dujardini.</title>
        <authorList>
            <person name="Yoshida Y."/>
            <person name="Koutsovoulos G."/>
            <person name="Laetsch D."/>
            <person name="Stevens L."/>
            <person name="Kumar S."/>
            <person name="Horikawa D."/>
            <person name="Ishino K."/>
            <person name="Komine S."/>
            <person name="Tomita M."/>
            <person name="Blaxter M."/>
            <person name="Arakawa K."/>
        </authorList>
    </citation>
    <scope>NUCLEOTIDE SEQUENCE [LARGE SCALE GENOMIC DNA]</scope>
    <source>
        <strain evidence="3">Z151</strain>
    </source>
</reference>
<keyword evidence="1" id="KW-0812">Transmembrane</keyword>
<feature type="transmembrane region" description="Helical" evidence="1">
    <location>
        <begin position="81"/>
        <end position="102"/>
    </location>
</feature>
<keyword evidence="1" id="KW-0472">Membrane</keyword>
<name>A0A9X6NIP8_HYPEX</name>
<dbReference type="Proteomes" id="UP000192578">
    <property type="component" value="Unassembled WGS sequence"/>
</dbReference>
<sequence length="151" mass="17097">MNASSSAAIILIELQHSTRCFGLRNRQCDVVYRRYDKGGAALQELQLRVYGKTLESAVNRCAGIPLATDQGLAKIDRTGTIFVGATGGAAVAVCCFFFWIIWQTYRKTKKVKIDIECRRRECHNDCASKIWVHCARMFVLWSFVLFANCYT</sequence>
<protein>
    <submittedName>
        <fullName evidence="2">Uncharacterized protein</fullName>
    </submittedName>
</protein>
<dbReference type="EMBL" id="MTYJ01000424">
    <property type="protein sequence ID" value="OWA54572.1"/>
    <property type="molecule type" value="Genomic_DNA"/>
</dbReference>
<proteinExistence type="predicted"/>
<comment type="caution">
    <text evidence="2">The sequence shown here is derived from an EMBL/GenBank/DDBJ whole genome shotgun (WGS) entry which is preliminary data.</text>
</comment>
<organism evidence="2 3">
    <name type="scientific">Hypsibius exemplaris</name>
    <name type="common">Freshwater tardigrade</name>
    <dbReference type="NCBI Taxonomy" id="2072580"/>
    <lineage>
        <taxon>Eukaryota</taxon>
        <taxon>Metazoa</taxon>
        <taxon>Ecdysozoa</taxon>
        <taxon>Tardigrada</taxon>
        <taxon>Eutardigrada</taxon>
        <taxon>Parachela</taxon>
        <taxon>Hypsibioidea</taxon>
        <taxon>Hypsibiidae</taxon>
        <taxon>Hypsibius</taxon>
    </lineage>
</organism>
<accession>A0A9X6NIP8</accession>
<evidence type="ECO:0000256" key="1">
    <source>
        <dbReference type="SAM" id="Phobius"/>
    </source>
</evidence>
<keyword evidence="1" id="KW-1133">Transmembrane helix</keyword>
<gene>
    <name evidence="2" type="ORF">BV898_18972</name>
</gene>
<evidence type="ECO:0000313" key="3">
    <source>
        <dbReference type="Proteomes" id="UP000192578"/>
    </source>
</evidence>
<evidence type="ECO:0000313" key="2">
    <source>
        <dbReference type="EMBL" id="OWA54572.1"/>
    </source>
</evidence>
<keyword evidence="3" id="KW-1185">Reference proteome</keyword>